<accession>A0A0F9QSQ6</accession>
<dbReference type="InterPro" id="IPR053745">
    <property type="entry name" value="Viral_Tail_Comp_sf"/>
</dbReference>
<proteinExistence type="predicted"/>
<evidence type="ECO:0000313" key="1">
    <source>
        <dbReference type="EMBL" id="KKN40052.1"/>
    </source>
</evidence>
<name>A0A0F9QSQ6_9ZZZZ</name>
<dbReference type="AlphaFoldDB" id="A0A0F9QSQ6"/>
<dbReference type="EMBL" id="LAZR01001728">
    <property type="protein sequence ID" value="KKN40052.1"/>
    <property type="molecule type" value="Genomic_DNA"/>
</dbReference>
<organism evidence="1">
    <name type="scientific">marine sediment metagenome</name>
    <dbReference type="NCBI Taxonomy" id="412755"/>
    <lineage>
        <taxon>unclassified sequences</taxon>
        <taxon>metagenomes</taxon>
        <taxon>ecological metagenomes</taxon>
    </lineage>
</organism>
<reference evidence="1" key="1">
    <citation type="journal article" date="2015" name="Nature">
        <title>Complex archaea that bridge the gap between prokaryotes and eukaryotes.</title>
        <authorList>
            <person name="Spang A."/>
            <person name="Saw J.H."/>
            <person name="Jorgensen S.L."/>
            <person name="Zaremba-Niedzwiedzka K."/>
            <person name="Martijn J."/>
            <person name="Lind A.E."/>
            <person name="van Eijk R."/>
            <person name="Schleper C."/>
            <person name="Guy L."/>
            <person name="Ettema T.J."/>
        </authorList>
    </citation>
    <scope>NUCLEOTIDE SEQUENCE</scope>
</reference>
<sequence>MNVLFDAIFTRWTAAMGGRTLYNTEGDDEASFPYSTVTIVGNTPDWTFTEDFEDILIQFNLFSETPAMTEVGTTFEALKVAFDFHALAITGYETVSLVRGNANLTRVDKKWQYIVTYRIQIQAD</sequence>
<protein>
    <submittedName>
        <fullName evidence="1">Uncharacterized protein</fullName>
    </submittedName>
</protein>
<dbReference type="Gene3D" id="3.30.2000.30">
    <property type="match status" value="1"/>
</dbReference>
<gene>
    <name evidence="1" type="ORF">LCGC14_0737150</name>
</gene>
<comment type="caution">
    <text evidence="1">The sequence shown here is derived from an EMBL/GenBank/DDBJ whole genome shotgun (WGS) entry which is preliminary data.</text>
</comment>